<gene>
    <name evidence="16" type="ORF">CRG98_032107</name>
</gene>
<evidence type="ECO:0000259" key="14">
    <source>
        <dbReference type="PROSITE" id="PS50089"/>
    </source>
</evidence>
<evidence type="ECO:0000256" key="10">
    <source>
        <dbReference type="ARBA" id="ARBA00022771"/>
    </source>
</evidence>
<evidence type="ECO:0000256" key="4">
    <source>
        <dbReference type="ARBA" id="ARBA00004906"/>
    </source>
</evidence>
<dbReference type="STRING" id="22663.A0A2I0IU37"/>
<feature type="domain" description="RING-type" evidence="15">
    <location>
        <begin position="49"/>
        <end position="304"/>
    </location>
</feature>
<dbReference type="PROSITE" id="PS50089">
    <property type="entry name" value="ZF_RING_2"/>
    <property type="match status" value="1"/>
</dbReference>
<dbReference type="InterPro" id="IPR002867">
    <property type="entry name" value="IBR_dom"/>
</dbReference>
<evidence type="ECO:0000256" key="9">
    <source>
        <dbReference type="ARBA" id="ARBA00022737"/>
    </source>
</evidence>
<comment type="function">
    <text evidence="3">Might act as an E3 ubiquitin-protein ligase, or as part of E3 complex, which accepts ubiquitin from specific E2 ubiquitin-conjugating enzymes and then transfers it to substrates.</text>
</comment>
<keyword evidence="8" id="KW-0479">Metal-binding</keyword>
<keyword evidence="9" id="KW-0677">Repeat</keyword>
<accession>A0A2I0IU37</accession>
<protein>
    <recommendedName>
        <fullName evidence="6">RBR-type E3 ubiquitin transferase</fullName>
        <ecNumber evidence="6">2.3.2.31</ecNumber>
    </recommendedName>
</protein>
<evidence type="ECO:0000256" key="13">
    <source>
        <dbReference type="PROSITE-ProRule" id="PRU00175"/>
    </source>
</evidence>
<sequence length="419" mass="48225">MVLIHNRWDLEKVYAMLAEKGASKLFAEAGVSIPKEDRSSHNNPVAESSTRYCSICMESMPENHMTRMDCGHCFCNNCKKFSLRYLLVSSSFILVSFFDLWIRCLFTYACVGWTENFIISIRHGKSRRIRCMEHECNSICDDSIIRSLVRERDINLAEKFERFILESYIEDNKMVKWCPRIPPCGNAIRVEDEDDMIWEVECPCGCQFCFGCLSEPHSHCTCSMWEMWAKLCDKSGTSNWKKESTKPCPKCHKLTQNDDGCDIVVCFCGKKLSTMNGTLVEEEFLGWLHTLSTARRFLSHSYVLAFYLFGDTFRNEMSEVKRETWKNLYEYHQRQLAGHLERLSGLLTSEVSIDDPNSKRISIIDQSIITDSLCRNLYNFIKNDLFGSLKSGPLQIAPYRPGGPLRAILKGSITTDDSC</sequence>
<dbReference type="UniPathway" id="UPA00143"/>
<dbReference type="GO" id="GO:0061630">
    <property type="term" value="F:ubiquitin protein ligase activity"/>
    <property type="evidence" value="ECO:0007669"/>
    <property type="project" value="UniProtKB-EC"/>
</dbReference>
<evidence type="ECO:0000259" key="15">
    <source>
        <dbReference type="PROSITE" id="PS51873"/>
    </source>
</evidence>
<keyword evidence="10 13" id="KW-0863">Zinc-finger</keyword>
<evidence type="ECO:0000256" key="12">
    <source>
        <dbReference type="ARBA" id="ARBA00022833"/>
    </source>
</evidence>
<dbReference type="Pfam" id="PF01485">
    <property type="entry name" value="IBR"/>
    <property type="match status" value="1"/>
</dbReference>
<evidence type="ECO:0000256" key="6">
    <source>
        <dbReference type="ARBA" id="ARBA00012251"/>
    </source>
</evidence>
<comment type="catalytic activity">
    <reaction evidence="1">
        <text>[E2 ubiquitin-conjugating enzyme]-S-ubiquitinyl-L-cysteine + [acceptor protein]-L-lysine = [E2 ubiquitin-conjugating enzyme]-L-cysteine + [acceptor protein]-N(6)-ubiquitinyl-L-lysine.</text>
        <dbReference type="EC" id="2.3.2.31"/>
    </reaction>
</comment>
<dbReference type="GO" id="GO:0016567">
    <property type="term" value="P:protein ubiquitination"/>
    <property type="evidence" value="ECO:0007669"/>
    <property type="project" value="UniProtKB-UniPathway"/>
</dbReference>
<dbReference type="EMBL" id="PGOL01002496">
    <property type="protein sequence ID" value="PKI47517.1"/>
    <property type="molecule type" value="Genomic_DNA"/>
</dbReference>
<evidence type="ECO:0000256" key="1">
    <source>
        <dbReference type="ARBA" id="ARBA00001798"/>
    </source>
</evidence>
<keyword evidence="17" id="KW-1185">Reference proteome</keyword>
<dbReference type="AlphaFoldDB" id="A0A2I0IU37"/>
<evidence type="ECO:0000256" key="5">
    <source>
        <dbReference type="ARBA" id="ARBA00005884"/>
    </source>
</evidence>
<feature type="domain" description="RING-type" evidence="14">
    <location>
        <begin position="53"/>
        <end position="78"/>
    </location>
</feature>
<dbReference type="Gene3D" id="1.20.120.1750">
    <property type="match status" value="2"/>
</dbReference>
<proteinExistence type="inferred from homology"/>
<evidence type="ECO:0000256" key="2">
    <source>
        <dbReference type="ARBA" id="ARBA00001947"/>
    </source>
</evidence>
<dbReference type="SMART" id="SM00647">
    <property type="entry name" value="IBR"/>
    <property type="match status" value="1"/>
</dbReference>
<comment type="pathway">
    <text evidence="4">Protein modification; protein ubiquitination.</text>
</comment>
<evidence type="ECO:0000313" key="16">
    <source>
        <dbReference type="EMBL" id="PKI47517.1"/>
    </source>
</evidence>
<dbReference type="PROSITE" id="PS51873">
    <property type="entry name" value="TRIAD"/>
    <property type="match status" value="1"/>
</dbReference>
<organism evidence="16 17">
    <name type="scientific">Punica granatum</name>
    <name type="common">Pomegranate</name>
    <dbReference type="NCBI Taxonomy" id="22663"/>
    <lineage>
        <taxon>Eukaryota</taxon>
        <taxon>Viridiplantae</taxon>
        <taxon>Streptophyta</taxon>
        <taxon>Embryophyta</taxon>
        <taxon>Tracheophyta</taxon>
        <taxon>Spermatophyta</taxon>
        <taxon>Magnoliopsida</taxon>
        <taxon>eudicotyledons</taxon>
        <taxon>Gunneridae</taxon>
        <taxon>Pentapetalae</taxon>
        <taxon>rosids</taxon>
        <taxon>malvids</taxon>
        <taxon>Myrtales</taxon>
        <taxon>Lythraceae</taxon>
        <taxon>Punica</taxon>
    </lineage>
</organism>
<dbReference type="InterPro" id="IPR044066">
    <property type="entry name" value="TRIAD_supradom"/>
</dbReference>
<dbReference type="Pfam" id="PF19422">
    <property type="entry name" value="Ariadne"/>
    <property type="match status" value="1"/>
</dbReference>
<evidence type="ECO:0000256" key="11">
    <source>
        <dbReference type="ARBA" id="ARBA00022786"/>
    </source>
</evidence>
<dbReference type="InterPro" id="IPR031127">
    <property type="entry name" value="E3_UB_ligase_RBR"/>
</dbReference>
<dbReference type="InterPro" id="IPR045840">
    <property type="entry name" value="Ariadne"/>
</dbReference>
<comment type="similarity">
    <text evidence="5">Belongs to the RBR family. Ariadne subfamily.</text>
</comment>
<dbReference type="PANTHER" id="PTHR11685">
    <property type="entry name" value="RBR FAMILY RING FINGER AND IBR DOMAIN-CONTAINING"/>
    <property type="match status" value="1"/>
</dbReference>
<evidence type="ECO:0000256" key="8">
    <source>
        <dbReference type="ARBA" id="ARBA00022723"/>
    </source>
</evidence>
<dbReference type="GO" id="GO:0008270">
    <property type="term" value="F:zinc ion binding"/>
    <property type="evidence" value="ECO:0007669"/>
    <property type="project" value="UniProtKB-KW"/>
</dbReference>
<evidence type="ECO:0000256" key="3">
    <source>
        <dbReference type="ARBA" id="ARBA00003976"/>
    </source>
</evidence>
<dbReference type="InterPro" id="IPR013083">
    <property type="entry name" value="Znf_RING/FYVE/PHD"/>
</dbReference>
<dbReference type="CDD" id="cd20346">
    <property type="entry name" value="BRcat_RBR_ANKIB1"/>
    <property type="match status" value="1"/>
</dbReference>
<reference evidence="16 17" key="1">
    <citation type="submission" date="2017-11" db="EMBL/GenBank/DDBJ databases">
        <title>De-novo sequencing of pomegranate (Punica granatum L.) genome.</title>
        <authorList>
            <person name="Akparov Z."/>
            <person name="Amiraslanov A."/>
            <person name="Hajiyeva S."/>
            <person name="Abbasov M."/>
            <person name="Kaur K."/>
            <person name="Hamwieh A."/>
            <person name="Solovyev V."/>
            <person name="Salamov A."/>
            <person name="Braich B."/>
            <person name="Kosarev P."/>
            <person name="Mahmoud A."/>
            <person name="Hajiyev E."/>
            <person name="Babayeva S."/>
            <person name="Izzatullayeva V."/>
            <person name="Mammadov A."/>
            <person name="Mammadov A."/>
            <person name="Sharifova S."/>
            <person name="Ojaghi J."/>
            <person name="Eynullazada K."/>
            <person name="Bayramov B."/>
            <person name="Abdulazimova A."/>
            <person name="Shahmuradov I."/>
        </authorList>
    </citation>
    <scope>NUCLEOTIDE SEQUENCE [LARGE SCALE GENOMIC DNA]</scope>
    <source>
        <strain evidence="17">cv. AG2017</strain>
        <tissue evidence="16">Leaf</tissue>
    </source>
</reference>
<dbReference type="Gene3D" id="3.30.40.10">
    <property type="entry name" value="Zinc/RING finger domain, C3HC4 (zinc finger)"/>
    <property type="match status" value="1"/>
</dbReference>
<dbReference type="SUPFAM" id="SSF57850">
    <property type="entry name" value="RING/U-box"/>
    <property type="match status" value="3"/>
</dbReference>
<dbReference type="Proteomes" id="UP000233551">
    <property type="component" value="Unassembled WGS sequence"/>
</dbReference>
<keyword evidence="11" id="KW-0833">Ubl conjugation pathway</keyword>
<name>A0A2I0IU37_PUNGR</name>
<evidence type="ECO:0000256" key="7">
    <source>
        <dbReference type="ARBA" id="ARBA00022679"/>
    </source>
</evidence>
<keyword evidence="12" id="KW-0862">Zinc</keyword>
<evidence type="ECO:0000313" key="17">
    <source>
        <dbReference type="Proteomes" id="UP000233551"/>
    </source>
</evidence>
<comment type="caution">
    <text evidence="16">The sequence shown here is derived from an EMBL/GenBank/DDBJ whole genome shotgun (WGS) entry which is preliminary data.</text>
</comment>
<dbReference type="EC" id="2.3.2.31" evidence="6"/>
<keyword evidence="7" id="KW-0808">Transferase</keyword>
<dbReference type="InterPro" id="IPR001841">
    <property type="entry name" value="Znf_RING"/>
</dbReference>
<comment type="cofactor">
    <cofactor evidence="2">
        <name>Zn(2+)</name>
        <dbReference type="ChEBI" id="CHEBI:29105"/>
    </cofactor>
</comment>